<dbReference type="RefSeq" id="XP_001032760.2">
    <property type="nucleotide sequence ID" value="XM_001032760.2"/>
</dbReference>
<dbReference type="InterPro" id="IPR003307">
    <property type="entry name" value="W2_domain"/>
</dbReference>
<dbReference type="CDD" id="cd04197">
    <property type="entry name" value="eIF-2B_epsilon_N"/>
    <property type="match status" value="1"/>
</dbReference>
<dbReference type="InterPro" id="IPR051956">
    <property type="entry name" value="eIF2B_epsilon"/>
</dbReference>
<dbReference type="GO" id="GO:0005829">
    <property type="term" value="C:cytosol"/>
    <property type="evidence" value="ECO:0007669"/>
    <property type="project" value="UniProtKB-SubCell"/>
</dbReference>
<dbReference type="GO" id="GO:0031369">
    <property type="term" value="F:translation initiation factor binding"/>
    <property type="evidence" value="ECO:0007669"/>
    <property type="project" value="InterPro"/>
</dbReference>
<dbReference type="Pfam" id="PF00483">
    <property type="entry name" value="NTP_transferase"/>
    <property type="match status" value="1"/>
</dbReference>
<keyword evidence="9" id="KW-0396">Initiation factor</keyword>
<dbReference type="InterPro" id="IPR044123">
    <property type="entry name" value="W2_eIF2B_epsilon"/>
</dbReference>
<evidence type="ECO:0000256" key="7">
    <source>
        <dbReference type="SAM" id="Phobius"/>
    </source>
</evidence>
<dbReference type="OrthoDB" id="424572at2759"/>
<gene>
    <name evidence="9" type="ORF">TTHERM_00530550</name>
</gene>
<dbReference type="InParanoid" id="I7LZX6"/>
<dbReference type="GeneID" id="7827377"/>
<dbReference type="InterPro" id="IPR016024">
    <property type="entry name" value="ARM-type_fold"/>
</dbReference>
<dbReference type="STRING" id="312017.I7LZX6"/>
<keyword evidence="7" id="KW-0812">Transmembrane</keyword>
<dbReference type="InterPro" id="IPR056764">
    <property type="entry name" value="LbH_EIF2B3/5"/>
</dbReference>
<dbReference type="InterPro" id="IPR035543">
    <property type="entry name" value="eIF-2B_epsilon_N"/>
</dbReference>
<dbReference type="Gene3D" id="3.90.550.10">
    <property type="entry name" value="Spore Coat Polysaccharide Biosynthesis Protein SpsA, Chain A"/>
    <property type="match status" value="1"/>
</dbReference>
<dbReference type="GO" id="GO:0005085">
    <property type="term" value="F:guanyl-nucleotide exchange factor activity"/>
    <property type="evidence" value="ECO:0007669"/>
    <property type="project" value="InterPro"/>
</dbReference>
<evidence type="ECO:0000256" key="3">
    <source>
        <dbReference type="ARBA" id="ARBA00022490"/>
    </source>
</evidence>
<feature type="domain" description="W2" evidence="8">
    <location>
        <begin position="490"/>
        <end position="729"/>
    </location>
</feature>
<protein>
    <recommendedName>
        <fullName evidence="4">Translation initiation factor eIF2B subunit epsilon</fullName>
    </recommendedName>
    <alternativeName>
        <fullName evidence="5">eIF2B GDP-GTP exchange factor subunit epsilon</fullName>
    </alternativeName>
</protein>
<keyword evidence="3" id="KW-0963">Cytoplasm</keyword>
<evidence type="ECO:0000313" key="10">
    <source>
        <dbReference type="Proteomes" id="UP000009168"/>
    </source>
</evidence>
<evidence type="ECO:0000256" key="1">
    <source>
        <dbReference type="ARBA" id="ARBA00004514"/>
    </source>
</evidence>
<comment type="subcellular location">
    <subcellularLocation>
        <location evidence="1">Cytoplasm</location>
        <location evidence="1">Cytosol</location>
    </subcellularLocation>
</comment>
<dbReference type="Gene3D" id="1.25.40.180">
    <property type="match status" value="1"/>
</dbReference>
<sequence>MKKQTQKPIDKEKIEIRENFQAVLLADTYVTRLAPITKEIPKCLLPVANVPLIEHTINWLEANKIYELLVVYTSHSQKIEQYFSQRDKSSMKIQLIHAHDAKTVGDALRELQYKGVVYGDFLLCYGDMVSNIKLQSAIKHFLWKKKENSLNIMTAILKKSHPFDSNRTYQDDDFAFVVEKQSGDILQIENINKEDYFELNLERLKVSKGAALGQKIHYNYLDNQIYICSLDVLKAFQENFTFNSFREDFMKELLTAEINEEKISSYIISDSEYALRASDPRLYYKINQSVIKRYTYPFTVNKMMAYQKQNILNQDFNIFMGKTTKIAHSTVIGNNSCIGDATQIGDNTNVQASVIGKNCNIGSNVQIQRCIIQDNVIIEDGTIIKDSIICNHVVIKKNCIVKEGSILSYNVITKQDITLPEYTMATTFEYDKDLIEENQEESSKLFEKGVIYAAQLFIQNEAMLGYNQHEIIKNYEDVDDLVHEEKEGSEEDIGQREDAIFQQLAEDIRQIIQEALNDPPKTDHSIVEIHNLKVAENTEGWRCIQVFVPEILNGLIVKFKASANPQERIGHIKTLLGNWNKLFRKFVHSDEDSLIFISEIEQFCITHKDFYDFLHIFLQLLFQNEILTKEYILNWVNERRNQSNDDQKHFLDLVILLLLFISLYLSFTMLIGIYYPQSKSNYFNELQILEAQTGIWQQLKGAFHYFNTSEFSYFYYLLVQRFYRMVGIR</sequence>
<name>I7LZX6_TETTS</name>
<evidence type="ECO:0000256" key="5">
    <source>
        <dbReference type="ARBA" id="ARBA00044345"/>
    </source>
</evidence>
<dbReference type="SUPFAM" id="SSF53448">
    <property type="entry name" value="Nucleotide-diphospho-sugar transferases"/>
    <property type="match status" value="1"/>
</dbReference>
<comment type="subunit">
    <text evidence="6">Component of the translation initiation factor 2B (eIF2B) complex which is a heterodecamer of two sets of five different subunits: alpha, beta, gamma, delta and epsilon. Subunits alpha, beta and delta comprise a regulatory subcomplex and subunits epsilon and gamma comprise a catalytic subcomplex. Within the complex, the hexameric regulatory complex resides at the center, with the two heterodimeric catalytic subcomplexes bound on opposite sides.</text>
</comment>
<dbReference type="PROSITE" id="PS51363">
    <property type="entry name" value="W2"/>
    <property type="match status" value="1"/>
</dbReference>
<dbReference type="PANTHER" id="PTHR45887">
    <property type="entry name" value="TRANSLATION INITIATION FACTOR EIF-2B SUBUNIT EPSILON"/>
    <property type="match status" value="1"/>
</dbReference>
<dbReference type="KEGG" id="tet:TTHERM_00530550"/>
<keyword evidence="7" id="KW-0472">Membrane</keyword>
<evidence type="ECO:0000259" key="8">
    <source>
        <dbReference type="PROSITE" id="PS51363"/>
    </source>
</evidence>
<keyword evidence="7" id="KW-1133">Transmembrane helix</keyword>
<evidence type="ECO:0000256" key="2">
    <source>
        <dbReference type="ARBA" id="ARBA00007878"/>
    </source>
</evidence>
<proteinExistence type="inferred from homology"/>
<dbReference type="InterPro" id="IPR029044">
    <property type="entry name" value="Nucleotide-diphossugar_trans"/>
</dbReference>
<evidence type="ECO:0000256" key="6">
    <source>
        <dbReference type="ARBA" id="ARBA00046432"/>
    </source>
</evidence>
<dbReference type="InterPro" id="IPR005835">
    <property type="entry name" value="NTP_transferase_dom"/>
</dbReference>
<dbReference type="SUPFAM" id="SSF48371">
    <property type="entry name" value="ARM repeat"/>
    <property type="match status" value="1"/>
</dbReference>
<dbReference type="Gene3D" id="2.160.10.10">
    <property type="entry name" value="Hexapeptide repeat proteins"/>
    <property type="match status" value="1"/>
</dbReference>
<comment type="similarity">
    <text evidence="2">Belongs to the eIF-2B gamma/epsilon subunits family.</text>
</comment>
<dbReference type="PANTHER" id="PTHR45887:SF1">
    <property type="entry name" value="TRANSLATION INITIATION FACTOR EIF-2B SUBUNIT EPSILON"/>
    <property type="match status" value="1"/>
</dbReference>
<dbReference type="AlphaFoldDB" id="I7LZX6"/>
<keyword evidence="10" id="KW-1185">Reference proteome</keyword>
<dbReference type="Proteomes" id="UP000009168">
    <property type="component" value="Unassembled WGS sequence"/>
</dbReference>
<dbReference type="CDD" id="cd11558">
    <property type="entry name" value="W2_eIF2B_epsilon"/>
    <property type="match status" value="1"/>
</dbReference>
<accession>I7LZX6</accession>
<dbReference type="GO" id="GO:0005851">
    <property type="term" value="C:eukaryotic translation initiation factor 2B complex"/>
    <property type="evidence" value="ECO:0007669"/>
    <property type="project" value="TreeGrafter"/>
</dbReference>
<keyword evidence="9" id="KW-0648">Protein biosynthesis</keyword>
<dbReference type="GO" id="GO:0003743">
    <property type="term" value="F:translation initiation factor activity"/>
    <property type="evidence" value="ECO:0007669"/>
    <property type="project" value="UniProtKB-KW"/>
</dbReference>
<dbReference type="Pfam" id="PF25084">
    <property type="entry name" value="LbH_EIF2B"/>
    <property type="match status" value="1"/>
</dbReference>
<reference evidence="10" key="1">
    <citation type="journal article" date="2006" name="PLoS Biol.">
        <title>Macronuclear genome sequence of the ciliate Tetrahymena thermophila, a model eukaryote.</title>
        <authorList>
            <person name="Eisen J.A."/>
            <person name="Coyne R.S."/>
            <person name="Wu M."/>
            <person name="Wu D."/>
            <person name="Thiagarajan M."/>
            <person name="Wortman J.R."/>
            <person name="Badger J.H."/>
            <person name="Ren Q."/>
            <person name="Amedeo P."/>
            <person name="Jones K.M."/>
            <person name="Tallon L.J."/>
            <person name="Delcher A.L."/>
            <person name="Salzberg S.L."/>
            <person name="Silva J.C."/>
            <person name="Haas B.J."/>
            <person name="Majoros W.H."/>
            <person name="Farzad M."/>
            <person name="Carlton J.M."/>
            <person name="Smith R.K. Jr."/>
            <person name="Garg J."/>
            <person name="Pearlman R.E."/>
            <person name="Karrer K.M."/>
            <person name="Sun L."/>
            <person name="Manning G."/>
            <person name="Elde N.C."/>
            <person name="Turkewitz A.P."/>
            <person name="Asai D.J."/>
            <person name="Wilkes D.E."/>
            <person name="Wang Y."/>
            <person name="Cai H."/>
            <person name="Collins K."/>
            <person name="Stewart B.A."/>
            <person name="Lee S.R."/>
            <person name="Wilamowska K."/>
            <person name="Weinberg Z."/>
            <person name="Ruzzo W.L."/>
            <person name="Wloga D."/>
            <person name="Gaertig J."/>
            <person name="Frankel J."/>
            <person name="Tsao C.-C."/>
            <person name="Gorovsky M.A."/>
            <person name="Keeling P.J."/>
            <person name="Waller R.F."/>
            <person name="Patron N.J."/>
            <person name="Cherry J.M."/>
            <person name="Stover N.A."/>
            <person name="Krieger C.J."/>
            <person name="del Toro C."/>
            <person name="Ryder H.F."/>
            <person name="Williamson S.C."/>
            <person name="Barbeau R.A."/>
            <person name="Hamilton E.P."/>
            <person name="Orias E."/>
        </authorList>
    </citation>
    <scope>NUCLEOTIDE SEQUENCE [LARGE SCALE GENOMIC DNA]</scope>
    <source>
        <strain evidence="10">SB210</strain>
    </source>
</reference>
<dbReference type="eggNOG" id="KOG1461">
    <property type="taxonomic scope" value="Eukaryota"/>
</dbReference>
<dbReference type="EMBL" id="GG662522">
    <property type="protein sequence ID" value="EAR85097.2"/>
    <property type="molecule type" value="Genomic_DNA"/>
</dbReference>
<evidence type="ECO:0000256" key="4">
    <source>
        <dbReference type="ARBA" id="ARBA00044144"/>
    </source>
</evidence>
<evidence type="ECO:0000313" key="9">
    <source>
        <dbReference type="EMBL" id="EAR85097.2"/>
    </source>
</evidence>
<organism evidence="9 10">
    <name type="scientific">Tetrahymena thermophila (strain SB210)</name>
    <dbReference type="NCBI Taxonomy" id="312017"/>
    <lineage>
        <taxon>Eukaryota</taxon>
        <taxon>Sar</taxon>
        <taxon>Alveolata</taxon>
        <taxon>Ciliophora</taxon>
        <taxon>Intramacronucleata</taxon>
        <taxon>Oligohymenophorea</taxon>
        <taxon>Hymenostomatida</taxon>
        <taxon>Tetrahymenina</taxon>
        <taxon>Tetrahymenidae</taxon>
        <taxon>Tetrahymena</taxon>
    </lineage>
</organism>
<feature type="transmembrane region" description="Helical" evidence="7">
    <location>
        <begin position="650"/>
        <end position="675"/>
    </location>
</feature>